<evidence type="ECO:0000313" key="1">
    <source>
        <dbReference type="EMBL" id="KAI9896073.1"/>
    </source>
</evidence>
<evidence type="ECO:0000313" key="2">
    <source>
        <dbReference type="Proteomes" id="UP001163324"/>
    </source>
</evidence>
<dbReference type="EMBL" id="CM047949">
    <property type="protein sequence ID" value="KAI9896073.1"/>
    <property type="molecule type" value="Genomic_DNA"/>
</dbReference>
<name>A0ACC0UPQ1_9HYPO</name>
<keyword evidence="2" id="KW-1185">Reference proteome</keyword>
<comment type="caution">
    <text evidence="1">The sequence shown here is derived from an EMBL/GenBank/DDBJ whole genome shotgun (WGS) entry which is preliminary data.</text>
</comment>
<organism evidence="1 2">
    <name type="scientific">Trichothecium roseum</name>
    <dbReference type="NCBI Taxonomy" id="47278"/>
    <lineage>
        <taxon>Eukaryota</taxon>
        <taxon>Fungi</taxon>
        <taxon>Dikarya</taxon>
        <taxon>Ascomycota</taxon>
        <taxon>Pezizomycotina</taxon>
        <taxon>Sordariomycetes</taxon>
        <taxon>Hypocreomycetidae</taxon>
        <taxon>Hypocreales</taxon>
        <taxon>Hypocreales incertae sedis</taxon>
        <taxon>Trichothecium</taxon>
    </lineage>
</organism>
<protein>
    <submittedName>
        <fullName evidence="1">Uncharacterized protein</fullName>
    </submittedName>
</protein>
<gene>
    <name evidence="1" type="ORF">N3K66_008973</name>
</gene>
<accession>A0ACC0UPQ1</accession>
<reference evidence="1" key="1">
    <citation type="submission" date="2022-10" db="EMBL/GenBank/DDBJ databases">
        <title>Complete Genome of Trichothecium roseum strain YXFP-22015, a Plant Pathogen Isolated from Citrus.</title>
        <authorList>
            <person name="Wang Y."/>
            <person name="Zhu L."/>
        </authorList>
    </citation>
    <scope>NUCLEOTIDE SEQUENCE</scope>
    <source>
        <strain evidence="1">YXFP-22015</strain>
    </source>
</reference>
<sequence length="80" mass="8247">MKVSFAILLTATLSVASPIALKPRSCPHGIRFPVASSGLELCRQRCAPLAGACLLDEGYAVCVCPSDDELKRGPASAASS</sequence>
<dbReference type="Proteomes" id="UP001163324">
    <property type="component" value="Chromosome 10"/>
</dbReference>
<proteinExistence type="predicted"/>